<gene>
    <name evidence="1" type="ORF">PAPYR_13121</name>
</gene>
<organism evidence="1 2">
    <name type="scientific">Paratrimastix pyriformis</name>
    <dbReference type="NCBI Taxonomy" id="342808"/>
    <lineage>
        <taxon>Eukaryota</taxon>
        <taxon>Metamonada</taxon>
        <taxon>Preaxostyla</taxon>
        <taxon>Paratrimastigidae</taxon>
        <taxon>Paratrimastix</taxon>
    </lineage>
</organism>
<accession>A0ABQ8U0S2</accession>
<reference evidence="1" key="1">
    <citation type="journal article" date="2022" name="bioRxiv">
        <title>Genomics of Preaxostyla Flagellates Illuminates Evolutionary Transitions and the Path Towards Mitochondrial Loss.</title>
        <authorList>
            <person name="Novak L.V.F."/>
            <person name="Treitli S.C."/>
            <person name="Pyrih J."/>
            <person name="Halakuc P."/>
            <person name="Pipaliya S.V."/>
            <person name="Vacek V."/>
            <person name="Brzon O."/>
            <person name="Soukal P."/>
            <person name="Eme L."/>
            <person name="Dacks J.B."/>
            <person name="Karnkowska A."/>
            <person name="Elias M."/>
            <person name="Hampl V."/>
        </authorList>
    </citation>
    <scope>NUCLEOTIDE SEQUENCE</scope>
    <source>
        <strain evidence="1">RCP-MX</strain>
    </source>
</reference>
<dbReference type="EMBL" id="JAPMOS010000423">
    <property type="protein sequence ID" value="KAJ4452651.1"/>
    <property type="molecule type" value="Genomic_DNA"/>
</dbReference>
<name>A0ABQ8U0S2_9EUKA</name>
<comment type="caution">
    <text evidence="1">The sequence shown here is derived from an EMBL/GenBank/DDBJ whole genome shotgun (WGS) entry which is preliminary data.</text>
</comment>
<evidence type="ECO:0000313" key="2">
    <source>
        <dbReference type="Proteomes" id="UP001141327"/>
    </source>
</evidence>
<proteinExistence type="predicted"/>
<sequence>MPFLSSLPPSPFPKVLVLPHTISALPLLIAPSHSLSKVLVLTHTVSMPFSLIAPSPTLSKVLVLPHTISSLSSLPPSHSLSKPLTFQATHVHVLALHTQNEPIKRPPQGIPSPTGQ</sequence>
<keyword evidence="2" id="KW-1185">Reference proteome</keyword>
<dbReference type="Proteomes" id="UP001141327">
    <property type="component" value="Unassembled WGS sequence"/>
</dbReference>
<protein>
    <submittedName>
        <fullName evidence="1">Uncharacterized protein</fullName>
    </submittedName>
</protein>
<evidence type="ECO:0000313" key="1">
    <source>
        <dbReference type="EMBL" id="KAJ4452651.1"/>
    </source>
</evidence>